<sequence>MGCLVSWRISRSIQTCFKGQIKLKRVEISKPWIRIFNFDCDISLSEAMKQLGLTLPFDGAARYLTGMVEGTFTDERPYVGEVLLKCRIESNEKGTKAVAFIGYAMCYGASPPDLNPTPSTDFVVDHPFMFMIREDCSETILFVGASVIIPYLSEPTQQLGLTLPFHRMVCDHTGMVEDTLSSADRPYVGEVLQKCRVETNEKGTEAVAFTMDGKSSGCAAPS</sequence>
<evidence type="ECO:0000313" key="3">
    <source>
        <dbReference type="EMBL" id="KAJ8452065.1"/>
    </source>
</evidence>
<dbReference type="InterPro" id="IPR023795">
    <property type="entry name" value="Serpin_CS"/>
</dbReference>
<comment type="caution">
    <text evidence="3">The sequence shown here is derived from an EMBL/GenBank/DDBJ whole genome shotgun (WGS) entry which is preliminary data.</text>
</comment>
<dbReference type="GO" id="GO:0005615">
    <property type="term" value="C:extracellular space"/>
    <property type="evidence" value="ECO:0007669"/>
    <property type="project" value="InterPro"/>
</dbReference>
<dbReference type="GO" id="GO:0004867">
    <property type="term" value="F:serine-type endopeptidase inhibitor activity"/>
    <property type="evidence" value="ECO:0007669"/>
    <property type="project" value="InterPro"/>
</dbReference>
<evidence type="ECO:0000313" key="4">
    <source>
        <dbReference type="Proteomes" id="UP001153076"/>
    </source>
</evidence>
<dbReference type="AlphaFoldDB" id="A0A9Q1KZT0"/>
<dbReference type="InterPro" id="IPR023796">
    <property type="entry name" value="Serpin_dom"/>
</dbReference>
<proteinExistence type="inferred from homology"/>
<organism evidence="3 4">
    <name type="scientific">Carnegiea gigantea</name>
    <dbReference type="NCBI Taxonomy" id="171969"/>
    <lineage>
        <taxon>Eukaryota</taxon>
        <taxon>Viridiplantae</taxon>
        <taxon>Streptophyta</taxon>
        <taxon>Embryophyta</taxon>
        <taxon>Tracheophyta</taxon>
        <taxon>Spermatophyta</taxon>
        <taxon>Magnoliopsida</taxon>
        <taxon>eudicotyledons</taxon>
        <taxon>Gunneridae</taxon>
        <taxon>Pentapetalae</taxon>
        <taxon>Caryophyllales</taxon>
        <taxon>Cactineae</taxon>
        <taxon>Cactaceae</taxon>
        <taxon>Cactoideae</taxon>
        <taxon>Echinocereeae</taxon>
        <taxon>Carnegiea</taxon>
    </lineage>
</organism>
<gene>
    <name evidence="3" type="ORF">Cgig2_016646</name>
</gene>
<comment type="similarity">
    <text evidence="1">Belongs to the serpin family.</text>
</comment>
<protein>
    <recommendedName>
        <fullName evidence="2">Serpin domain-containing protein</fullName>
    </recommendedName>
</protein>
<dbReference type="PANTHER" id="PTHR11461:SF315">
    <property type="entry name" value="SERPIN-Z3-LIKE"/>
    <property type="match status" value="1"/>
</dbReference>
<reference evidence="3" key="1">
    <citation type="submission" date="2022-04" db="EMBL/GenBank/DDBJ databases">
        <title>Carnegiea gigantea Genome sequencing and assembly v2.</title>
        <authorList>
            <person name="Copetti D."/>
            <person name="Sanderson M.J."/>
            <person name="Burquez A."/>
            <person name="Wojciechowski M.F."/>
        </authorList>
    </citation>
    <scope>NUCLEOTIDE SEQUENCE</scope>
    <source>
        <strain evidence="3">SGP5-SGP5p</strain>
        <tissue evidence="3">Aerial part</tissue>
    </source>
</reference>
<accession>A0A9Q1KZT0</accession>
<keyword evidence="4" id="KW-1185">Reference proteome</keyword>
<dbReference type="InterPro" id="IPR042178">
    <property type="entry name" value="Serpin_sf_1"/>
</dbReference>
<dbReference type="Pfam" id="PF00079">
    <property type="entry name" value="Serpin"/>
    <property type="match status" value="1"/>
</dbReference>
<dbReference type="OrthoDB" id="1063785at2759"/>
<feature type="domain" description="Serpin" evidence="2">
    <location>
        <begin position="36"/>
        <end position="145"/>
    </location>
</feature>
<dbReference type="PANTHER" id="PTHR11461">
    <property type="entry name" value="SERINE PROTEASE INHIBITOR, SERPIN"/>
    <property type="match status" value="1"/>
</dbReference>
<dbReference type="InterPro" id="IPR036186">
    <property type="entry name" value="Serpin_sf"/>
</dbReference>
<name>A0A9Q1KZT0_9CARY</name>
<dbReference type="PROSITE" id="PS00284">
    <property type="entry name" value="SERPIN"/>
    <property type="match status" value="1"/>
</dbReference>
<dbReference type="EMBL" id="JAKOGI010000006">
    <property type="protein sequence ID" value="KAJ8452065.1"/>
    <property type="molecule type" value="Genomic_DNA"/>
</dbReference>
<evidence type="ECO:0000256" key="1">
    <source>
        <dbReference type="ARBA" id="ARBA00009500"/>
    </source>
</evidence>
<dbReference type="InterPro" id="IPR000215">
    <property type="entry name" value="Serpin_fam"/>
</dbReference>
<dbReference type="SUPFAM" id="SSF56574">
    <property type="entry name" value="Serpins"/>
    <property type="match status" value="2"/>
</dbReference>
<dbReference type="Proteomes" id="UP001153076">
    <property type="component" value="Unassembled WGS sequence"/>
</dbReference>
<evidence type="ECO:0000259" key="2">
    <source>
        <dbReference type="Pfam" id="PF00079"/>
    </source>
</evidence>
<dbReference type="Gene3D" id="3.30.497.10">
    <property type="entry name" value="Antithrombin, subunit I, domain 2"/>
    <property type="match status" value="2"/>
</dbReference>